<keyword evidence="4" id="KW-0677">Repeat</keyword>
<keyword evidence="5" id="KW-0999">Mitochondrion inner membrane</keyword>
<comment type="subcellular location">
    <subcellularLocation>
        <location evidence="1">Mitochondrion inner membrane</location>
        <topology evidence="1">Multi-pass membrane protein</topology>
    </subcellularLocation>
</comment>
<evidence type="ECO:0000256" key="10">
    <source>
        <dbReference type="RuleBase" id="RU000488"/>
    </source>
</evidence>
<evidence type="ECO:0000313" key="12">
    <source>
        <dbReference type="EMBL" id="KAF6760790.1"/>
    </source>
</evidence>
<organism evidence="12 13">
    <name type="scientific">Ephemerocybe angulata</name>
    <dbReference type="NCBI Taxonomy" id="980116"/>
    <lineage>
        <taxon>Eukaryota</taxon>
        <taxon>Fungi</taxon>
        <taxon>Dikarya</taxon>
        <taxon>Basidiomycota</taxon>
        <taxon>Agaricomycotina</taxon>
        <taxon>Agaricomycetes</taxon>
        <taxon>Agaricomycetidae</taxon>
        <taxon>Agaricales</taxon>
        <taxon>Agaricineae</taxon>
        <taxon>Psathyrellaceae</taxon>
        <taxon>Ephemerocybe</taxon>
    </lineage>
</organism>
<evidence type="ECO:0000256" key="3">
    <source>
        <dbReference type="ARBA" id="ARBA00022692"/>
    </source>
</evidence>
<dbReference type="OrthoDB" id="269120at2759"/>
<dbReference type="SUPFAM" id="SSF103506">
    <property type="entry name" value="Mitochondrial carrier"/>
    <property type="match status" value="1"/>
</dbReference>
<feature type="repeat" description="Solcar" evidence="9">
    <location>
        <begin position="61"/>
        <end position="151"/>
    </location>
</feature>
<dbReference type="InterPro" id="IPR018108">
    <property type="entry name" value="MCP_transmembrane"/>
</dbReference>
<sequence>MAIIAGQRGKAQSYGGGARVQPGDFLYNFVETGHIIRRWAGRRASEEYQLLHLWQRQEDHRPNVQQRRREQSRTPRHKYHEQPHLGRQNGIAVVQGSRGGANAKGKGSLACIQKIVREEGFKGIYRGLTASYLGVTDGTIQWVLYERLKKLTANAEGQGGWKEWAGMLGSAGTAKCVATLITYPHESYVRALNRLFGHGCDKLPPTDGSPKYTGLWRTLRVLIAEEGARSLYGGLSVHLMRVIPNSAVMYAIYEAALRINF</sequence>
<keyword evidence="13" id="KW-1185">Reference proteome</keyword>
<evidence type="ECO:0000256" key="2">
    <source>
        <dbReference type="ARBA" id="ARBA00022448"/>
    </source>
</evidence>
<evidence type="ECO:0000313" key="13">
    <source>
        <dbReference type="Proteomes" id="UP000521943"/>
    </source>
</evidence>
<comment type="similarity">
    <text evidence="10">Belongs to the mitochondrial carrier (TC 2.A.29) family.</text>
</comment>
<dbReference type="PROSITE" id="PS50920">
    <property type="entry name" value="SOLCAR"/>
    <property type="match status" value="2"/>
</dbReference>
<evidence type="ECO:0000256" key="8">
    <source>
        <dbReference type="ARBA" id="ARBA00023136"/>
    </source>
</evidence>
<gene>
    <name evidence="12" type="ORF">DFP72DRAFT_1092048</name>
</gene>
<dbReference type="Gene3D" id="1.50.40.10">
    <property type="entry name" value="Mitochondrial carrier domain"/>
    <property type="match status" value="1"/>
</dbReference>
<evidence type="ECO:0000256" key="11">
    <source>
        <dbReference type="SAM" id="MobiDB-lite"/>
    </source>
</evidence>
<dbReference type="EMBL" id="JACGCI010000011">
    <property type="protein sequence ID" value="KAF6760790.1"/>
    <property type="molecule type" value="Genomic_DNA"/>
</dbReference>
<comment type="caution">
    <text evidence="12">The sequence shown here is derived from an EMBL/GenBank/DDBJ whole genome shotgun (WGS) entry which is preliminary data.</text>
</comment>
<keyword evidence="7" id="KW-0496">Mitochondrion</keyword>
<protein>
    <submittedName>
        <fullName evidence="12">Mitochondrial carrier domain-containing protein</fullName>
    </submittedName>
</protein>
<dbReference type="InterPro" id="IPR049562">
    <property type="entry name" value="SLC25A33/36-like"/>
</dbReference>
<evidence type="ECO:0000256" key="4">
    <source>
        <dbReference type="ARBA" id="ARBA00022737"/>
    </source>
</evidence>
<feature type="region of interest" description="Disordered" evidence="11">
    <location>
        <begin position="59"/>
        <end position="84"/>
    </location>
</feature>
<name>A0A8H6MA76_9AGAR</name>
<dbReference type="GO" id="GO:0015218">
    <property type="term" value="F:pyrimidine nucleotide transmembrane transporter activity"/>
    <property type="evidence" value="ECO:0007669"/>
    <property type="project" value="InterPro"/>
</dbReference>
<reference evidence="12 13" key="1">
    <citation type="submission" date="2020-07" db="EMBL/GenBank/DDBJ databases">
        <title>Comparative genomics of pyrophilous fungi reveals a link between fire events and developmental genes.</title>
        <authorList>
            <consortium name="DOE Joint Genome Institute"/>
            <person name="Steindorff A.S."/>
            <person name="Carver A."/>
            <person name="Calhoun S."/>
            <person name="Stillman K."/>
            <person name="Liu H."/>
            <person name="Lipzen A."/>
            <person name="Pangilinan J."/>
            <person name="Labutti K."/>
            <person name="Bruns T.D."/>
            <person name="Grigoriev I.V."/>
        </authorList>
    </citation>
    <scope>NUCLEOTIDE SEQUENCE [LARGE SCALE GENOMIC DNA]</scope>
    <source>
        <strain evidence="12 13">CBS 144469</strain>
    </source>
</reference>
<evidence type="ECO:0000256" key="9">
    <source>
        <dbReference type="PROSITE-ProRule" id="PRU00282"/>
    </source>
</evidence>
<dbReference type="PANTHER" id="PTHR45829:SF4">
    <property type="entry name" value="MITOCHONDRIAL CARRIER PROTEIN RIM2"/>
    <property type="match status" value="1"/>
</dbReference>
<dbReference type="GO" id="GO:1990519">
    <property type="term" value="P:pyrimidine nucleotide import into mitochondrion"/>
    <property type="evidence" value="ECO:0007669"/>
    <property type="project" value="TreeGrafter"/>
</dbReference>
<feature type="repeat" description="Solcar" evidence="9">
    <location>
        <begin position="162"/>
        <end position="259"/>
    </location>
</feature>
<evidence type="ECO:0000256" key="7">
    <source>
        <dbReference type="ARBA" id="ARBA00023128"/>
    </source>
</evidence>
<dbReference type="PANTHER" id="PTHR45829">
    <property type="entry name" value="MITOCHONDRIAL CARRIER PROTEIN RIM2"/>
    <property type="match status" value="1"/>
</dbReference>
<keyword evidence="2 10" id="KW-0813">Transport</keyword>
<accession>A0A8H6MA76</accession>
<keyword evidence="8 9" id="KW-0472">Membrane</keyword>
<keyword evidence="3 9" id="KW-0812">Transmembrane</keyword>
<dbReference type="Proteomes" id="UP000521943">
    <property type="component" value="Unassembled WGS sequence"/>
</dbReference>
<dbReference type="AlphaFoldDB" id="A0A8H6MA76"/>
<evidence type="ECO:0000256" key="1">
    <source>
        <dbReference type="ARBA" id="ARBA00004448"/>
    </source>
</evidence>
<evidence type="ECO:0000256" key="6">
    <source>
        <dbReference type="ARBA" id="ARBA00022989"/>
    </source>
</evidence>
<feature type="compositionally biased region" description="Basic and acidic residues" evidence="11">
    <location>
        <begin position="59"/>
        <end position="73"/>
    </location>
</feature>
<proteinExistence type="inferred from homology"/>
<dbReference type="Pfam" id="PF00153">
    <property type="entry name" value="Mito_carr"/>
    <property type="match status" value="2"/>
</dbReference>
<keyword evidence="6" id="KW-1133">Transmembrane helix</keyword>
<dbReference type="GO" id="GO:0005743">
    <property type="term" value="C:mitochondrial inner membrane"/>
    <property type="evidence" value="ECO:0007669"/>
    <property type="project" value="UniProtKB-SubCell"/>
</dbReference>
<evidence type="ECO:0000256" key="5">
    <source>
        <dbReference type="ARBA" id="ARBA00022792"/>
    </source>
</evidence>
<dbReference type="InterPro" id="IPR023395">
    <property type="entry name" value="MCP_dom_sf"/>
</dbReference>